<evidence type="ECO:0000259" key="4">
    <source>
        <dbReference type="Pfam" id="PF00478"/>
    </source>
</evidence>
<dbReference type="GO" id="GO:0006183">
    <property type="term" value="P:GTP biosynthetic process"/>
    <property type="evidence" value="ECO:0007669"/>
    <property type="project" value="TreeGrafter"/>
</dbReference>
<gene>
    <name evidence="5" type="ORF">FRX94_10980</name>
</gene>
<feature type="domain" description="IMP dehydrogenase/GMP reductase" evidence="4">
    <location>
        <begin position="19"/>
        <end position="306"/>
    </location>
</feature>
<comment type="caution">
    <text evidence="5">The sequence shown here is derived from an EMBL/GenBank/DDBJ whole genome shotgun (WGS) entry which is preliminary data.</text>
</comment>
<keyword evidence="6" id="KW-1185">Reference proteome</keyword>
<dbReference type="AlphaFoldDB" id="A0A5C5UA36"/>
<comment type="similarity">
    <text evidence="1">Belongs to the IMPDH/GMPR family.</text>
</comment>
<protein>
    <submittedName>
        <fullName evidence="5">GuaB3 family IMP dehydrogenase-related protein</fullName>
    </submittedName>
</protein>
<accession>A0A5C5UA36</accession>
<dbReference type="Pfam" id="PF00478">
    <property type="entry name" value="IMPDH"/>
    <property type="match status" value="1"/>
</dbReference>
<evidence type="ECO:0000313" key="5">
    <source>
        <dbReference type="EMBL" id="TWT22789.1"/>
    </source>
</evidence>
<dbReference type="NCBIfam" id="TIGR01304">
    <property type="entry name" value="IMP_DH_rel_2"/>
    <property type="match status" value="1"/>
</dbReference>
<keyword evidence="3" id="KW-0520">NAD</keyword>
<dbReference type="RefSeq" id="WP_146325389.1">
    <property type="nucleotide sequence ID" value="NZ_BAABLR010000065.1"/>
</dbReference>
<organism evidence="5 6">
    <name type="scientific">Corynebacterium canis</name>
    <dbReference type="NCBI Taxonomy" id="679663"/>
    <lineage>
        <taxon>Bacteria</taxon>
        <taxon>Bacillati</taxon>
        <taxon>Actinomycetota</taxon>
        <taxon>Actinomycetes</taxon>
        <taxon>Mycobacteriales</taxon>
        <taxon>Corynebacteriaceae</taxon>
        <taxon>Corynebacterium</taxon>
    </lineage>
</organism>
<proteinExistence type="inferred from homology"/>
<dbReference type="Gene3D" id="3.20.20.70">
    <property type="entry name" value="Aldolase class I"/>
    <property type="match status" value="1"/>
</dbReference>
<evidence type="ECO:0000313" key="6">
    <source>
        <dbReference type="Proteomes" id="UP000320791"/>
    </source>
</evidence>
<dbReference type="InterPro" id="IPR005992">
    <property type="entry name" value="IMP_DH-rel2"/>
</dbReference>
<keyword evidence="2" id="KW-0560">Oxidoreductase</keyword>
<reference evidence="5 6" key="1">
    <citation type="submission" date="2019-08" db="EMBL/GenBank/DDBJ databases">
        <authorList>
            <person name="Lei W."/>
        </authorList>
    </citation>
    <scope>NUCLEOTIDE SEQUENCE [LARGE SCALE GENOMIC DNA]</scope>
    <source>
        <strain evidence="5 6">CCUG 58627</strain>
    </source>
</reference>
<dbReference type="SMART" id="SM01240">
    <property type="entry name" value="IMPDH"/>
    <property type="match status" value="1"/>
</dbReference>
<sequence>MRNYVEIGKGREARVGYRLSDVSIVPNRRTRSSKDVDTSWHIDAYSFDIPVMSHPTDALASPEFVIEMGRLGGLGVINAEGLWGRHADLDAAIQRVREATMGGDGDFDFESTRPIAVLQELHAAPIDETLLTERIAQVRESGTTLAVRVSPQRARELAPLVIQAGAELLIIQGTLISAEHVAEGGEPLNLKEFIGALDVPVIVGGVVDYSTALHLMRTGAVGVIVGGGTNTNEPTLGMDVPMATAIADAAAARRDYLDETEGRYVHIIADGDIFTSGDAAKAIACGADAVMLGLPLADAAESAAHGLFWPSTAGHPRFPRGAVYSSAVFAAEDNDTSPSLETILLGPTSSAFGDRNFVGGLRRAMAKGGYTDLKSFQKVDLTVCR</sequence>
<dbReference type="Proteomes" id="UP000320791">
    <property type="component" value="Unassembled WGS sequence"/>
</dbReference>
<dbReference type="PANTHER" id="PTHR11911:SF85">
    <property type="entry name" value="INOSINE-5'-MONOPHOSPHATE DEHYDROGENASE"/>
    <property type="match status" value="1"/>
</dbReference>
<dbReference type="InterPro" id="IPR013785">
    <property type="entry name" value="Aldolase_TIM"/>
</dbReference>
<evidence type="ECO:0000256" key="2">
    <source>
        <dbReference type="ARBA" id="ARBA00023002"/>
    </source>
</evidence>
<dbReference type="InterPro" id="IPR001093">
    <property type="entry name" value="IMP_DH_GMPRt"/>
</dbReference>
<evidence type="ECO:0000256" key="3">
    <source>
        <dbReference type="ARBA" id="ARBA00023027"/>
    </source>
</evidence>
<dbReference type="SUPFAM" id="SSF51412">
    <property type="entry name" value="Inosine monophosphate dehydrogenase (IMPDH)"/>
    <property type="match status" value="1"/>
</dbReference>
<dbReference type="OrthoDB" id="9805398at2"/>
<dbReference type="GO" id="GO:0003938">
    <property type="term" value="F:IMP dehydrogenase activity"/>
    <property type="evidence" value="ECO:0007669"/>
    <property type="project" value="InterPro"/>
</dbReference>
<dbReference type="EMBL" id="VOHM01000028">
    <property type="protein sequence ID" value="TWT22789.1"/>
    <property type="molecule type" value="Genomic_DNA"/>
</dbReference>
<name>A0A5C5UA36_9CORY</name>
<evidence type="ECO:0000256" key="1">
    <source>
        <dbReference type="ARBA" id="ARBA00005502"/>
    </source>
</evidence>
<dbReference type="PANTHER" id="PTHR11911">
    <property type="entry name" value="INOSINE-5-MONOPHOSPHATE DEHYDROGENASE RELATED"/>
    <property type="match status" value="1"/>
</dbReference>
<dbReference type="InterPro" id="IPR005990">
    <property type="entry name" value="IMP_DH"/>
</dbReference>